<feature type="transmembrane region" description="Helical" evidence="10">
    <location>
        <begin position="289"/>
        <end position="309"/>
    </location>
</feature>
<evidence type="ECO:0000313" key="13">
    <source>
        <dbReference type="EMBL" id="CAI0389622.1"/>
    </source>
</evidence>
<keyword evidence="7 10" id="KW-0472">Membrane</keyword>
<evidence type="ECO:0000256" key="6">
    <source>
        <dbReference type="ARBA" id="ARBA00022737"/>
    </source>
</evidence>
<keyword evidence="3" id="KW-0134">Cell wall</keyword>
<evidence type="ECO:0000256" key="3">
    <source>
        <dbReference type="ARBA" id="ARBA00022512"/>
    </source>
</evidence>
<dbReference type="GO" id="GO:0033612">
    <property type="term" value="F:receptor serine/threonine kinase binding"/>
    <property type="evidence" value="ECO:0007669"/>
    <property type="project" value="TreeGrafter"/>
</dbReference>
<feature type="domain" description="Leucine-rich repeat-containing N-terminal plant-type" evidence="12">
    <location>
        <begin position="33"/>
        <end position="73"/>
    </location>
</feature>
<dbReference type="EMBL" id="CAMGYJ010000003">
    <property type="protein sequence ID" value="CAI0389622.1"/>
    <property type="molecule type" value="Genomic_DNA"/>
</dbReference>
<accession>A0AAV0HWF9</accession>
<dbReference type="Proteomes" id="UP001154282">
    <property type="component" value="Unassembled WGS sequence"/>
</dbReference>
<evidence type="ECO:0000256" key="7">
    <source>
        <dbReference type="ARBA" id="ARBA00023136"/>
    </source>
</evidence>
<comment type="similarity">
    <text evidence="9">Belongs to the polygalacturonase-inhibiting protein family.</text>
</comment>
<keyword evidence="5 11" id="KW-0732">Signal</keyword>
<feature type="chain" id="PRO_5043942338" description="Leucine-rich repeat-containing N-terminal plant-type domain-containing protein" evidence="11">
    <location>
        <begin position="19"/>
        <end position="312"/>
    </location>
</feature>
<keyword evidence="3" id="KW-0964">Secreted</keyword>
<sequence>MNPIRILVLGLLVISLAAQLIPSSSSETDMVKLALVDFMKKLTGPSSPAHNNISGWNMTTDPCRNEWHGVRCDTSGSVVGIYLSGFQFSGALDFESLCYVDSLSLLKLPNNTICGPIPGDIWRCINLSILDLSNNRFAGPIPDSIWSLQNLTLLDLGGNRLSGPIPESVGELPSLTFVDLHDNRLSGPIPESIARSTDRASGLPLEIFRAENNRLSGPIPGFDFYILSEFNVSNNDLTGPIPAQAASSGSFAADCFMGNPDLCGEPLPYSCPPPPVQSPIPSGSPGQTGLGLVMMVYCSLGVSVFSFLFRFI</sequence>
<dbReference type="Pfam" id="PF13855">
    <property type="entry name" value="LRR_8"/>
    <property type="match status" value="1"/>
</dbReference>
<keyword evidence="4" id="KW-0433">Leucine-rich repeat</keyword>
<evidence type="ECO:0000313" key="14">
    <source>
        <dbReference type="Proteomes" id="UP001154282"/>
    </source>
</evidence>
<protein>
    <recommendedName>
        <fullName evidence="12">Leucine-rich repeat-containing N-terminal plant-type domain-containing protein</fullName>
    </recommendedName>
</protein>
<dbReference type="GO" id="GO:0016020">
    <property type="term" value="C:membrane"/>
    <property type="evidence" value="ECO:0007669"/>
    <property type="project" value="UniProtKB-SubCell"/>
</dbReference>
<keyword evidence="10" id="KW-0812">Transmembrane</keyword>
<dbReference type="Gene3D" id="3.80.10.10">
    <property type="entry name" value="Ribonuclease Inhibitor"/>
    <property type="match status" value="2"/>
</dbReference>
<dbReference type="InterPro" id="IPR032675">
    <property type="entry name" value="LRR_dom_sf"/>
</dbReference>
<keyword evidence="10" id="KW-1133">Transmembrane helix</keyword>
<gene>
    <name evidence="13" type="ORF">LITE_LOCUS6347</name>
</gene>
<reference evidence="13" key="1">
    <citation type="submission" date="2022-08" db="EMBL/GenBank/DDBJ databases">
        <authorList>
            <person name="Gutierrez-Valencia J."/>
        </authorList>
    </citation>
    <scope>NUCLEOTIDE SEQUENCE</scope>
</reference>
<evidence type="ECO:0000259" key="12">
    <source>
        <dbReference type="Pfam" id="PF08263"/>
    </source>
</evidence>
<dbReference type="SUPFAM" id="SSF52058">
    <property type="entry name" value="L domain-like"/>
    <property type="match status" value="1"/>
</dbReference>
<dbReference type="InterPro" id="IPR013210">
    <property type="entry name" value="LRR_N_plant-typ"/>
</dbReference>
<feature type="signal peptide" evidence="11">
    <location>
        <begin position="1"/>
        <end position="18"/>
    </location>
</feature>
<dbReference type="Pfam" id="PF08263">
    <property type="entry name" value="LRRNT_2"/>
    <property type="match status" value="1"/>
</dbReference>
<keyword evidence="14" id="KW-1185">Reference proteome</keyword>
<evidence type="ECO:0000256" key="1">
    <source>
        <dbReference type="ARBA" id="ARBA00004191"/>
    </source>
</evidence>
<keyword evidence="8" id="KW-0325">Glycoprotein</keyword>
<dbReference type="AlphaFoldDB" id="A0AAV0HWF9"/>
<evidence type="ECO:0000256" key="9">
    <source>
        <dbReference type="ARBA" id="ARBA00038043"/>
    </source>
</evidence>
<dbReference type="PANTHER" id="PTHR48056">
    <property type="entry name" value="LRR RECEPTOR-LIKE SERINE/THREONINE-PROTEIN KINASE-RELATED"/>
    <property type="match status" value="1"/>
</dbReference>
<dbReference type="PANTHER" id="PTHR48056:SF17">
    <property type="entry name" value="LEUCINE-RICH REPEAT RECEPTOR PROTEIN KINASE EMS1"/>
    <property type="match status" value="1"/>
</dbReference>
<evidence type="ECO:0000256" key="5">
    <source>
        <dbReference type="ARBA" id="ARBA00022729"/>
    </source>
</evidence>
<dbReference type="InterPro" id="IPR050647">
    <property type="entry name" value="Plant_LRR-RLKs"/>
</dbReference>
<comment type="caution">
    <text evidence="13">The sequence shown here is derived from an EMBL/GenBank/DDBJ whole genome shotgun (WGS) entry which is preliminary data.</text>
</comment>
<evidence type="ECO:0000256" key="4">
    <source>
        <dbReference type="ARBA" id="ARBA00022614"/>
    </source>
</evidence>
<organism evidence="13 14">
    <name type="scientific">Linum tenue</name>
    <dbReference type="NCBI Taxonomy" id="586396"/>
    <lineage>
        <taxon>Eukaryota</taxon>
        <taxon>Viridiplantae</taxon>
        <taxon>Streptophyta</taxon>
        <taxon>Embryophyta</taxon>
        <taxon>Tracheophyta</taxon>
        <taxon>Spermatophyta</taxon>
        <taxon>Magnoliopsida</taxon>
        <taxon>eudicotyledons</taxon>
        <taxon>Gunneridae</taxon>
        <taxon>Pentapetalae</taxon>
        <taxon>rosids</taxon>
        <taxon>fabids</taxon>
        <taxon>Malpighiales</taxon>
        <taxon>Linaceae</taxon>
        <taxon>Linum</taxon>
    </lineage>
</organism>
<dbReference type="InterPro" id="IPR001611">
    <property type="entry name" value="Leu-rich_rpt"/>
</dbReference>
<comment type="subcellular location">
    <subcellularLocation>
        <location evidence="2">Membrane</location>
    </subcellularLocation>
    <subcellularLocation>
        <location evidence="1">Secreted</location>
        <location evidence="1">Cell wall</location>
    </subcellularLocation>
</comment>
<dbReference type="FunFam" id="3.80.10.10:FF:000400">
    <property type="entry name" value="Nuclear pore complex protein NUP107"/>
    <property type="match status" value="1"/>
</dbReference>
<evidence type="ECO:0000256" key="10">
    <source>
        <dbReference type="SAM" id="Phobius"/>
    </source>
</evidence>
<evidence type="ECO:0000256" key="8">
    <source>
        <dbReference type="ARBA" id="ARBA00023180"/>
    </source>
</evidence>
<evidence type="ECO:0000256" key="2">
    <source>
        <dbReference type="ARBA" id="ARBA00004370"/>
    </source>
</evidence>
<name>A0AAV0HWF9_9ROSI</name>
<proteinExistence type="inferred from homology"/>
<evidence type="ECO:0000256" key="11">
    <source>
        <dbReference type="SAM" id="SignalP"/>
    </source>
</evidence>
<keyword evidence="6" id="KW-0677">Repeat</keyword>